<dbReference type="Pfam" id="PF01323">
    <property type="entry name" value="DSBA"/>
    <property type="match status" value="1"/>
</dbReference>
<evidence type="ECO:0000256" key="1">
    <source>
        <dbReference type="ARBA" id="ARBA00022729"/>
    </source>
</evidence>
<dbReference type="InterPro" id="IPR036249">
    <property type="entry name" value="Thioredoxin-like_sf"/>
</dbReference>
<keyword evidence="7" id="KW-1185">Reference proteome</keyword>
<dbReference type="Gene3D" id="3.40.30.10">
    <property type="entry name" value="Glutaredoxin"/>
    <property type="match status" value="1"/>
</dbReference>
<protein>
    <submittedName>
        <fullName evidence="6">DsbA family protein</fullName>
    </submittedName>
</protein>
<keyword evidence="3" id="KW-1015">Disulfide bond</keyword>
<comment type="caution">
    <text evidence="6">The sequence shown here is derived from an EMBL/GenBank/DDBJ whole genome shotgun (WGS) entry which is preliminary data.</text>
</comment>
<dbReference type="PANTHER" id="PTHR13887">
    <property type="entry name" value="GLUTATHIONE S-TRANSFERASE KAPPA"/>
    <property type="match status" value="1"/>
</dbReference>
<feature type="domain" description="DSBA-like thioredoxin" evidence="5">
    <location>
        <begin position="56"/>
        <end position="194"/>
    </location>
</feature>
<keyword evidence="1" id="KW-0732">Signal</keyword>
<dbReference type="SUPFAM" id="SSF52833">
    <property type="entry name" value="Thioredoxin-like"/>
    <property type="match status" value="1"/>
</dbReference>
<accession>A0ABU4PQU1</accession>
<keyword evidence="4" id="KW-0676">Redox-active center</keyword>
<evidence type="ECO:0000313" key="6">
    <source>
        <dbReference type="EMBL" id="MDX5986511.1"/>
    </source>
</evidence>
<gene>
    <name evidence="6" type="ORF">SIL82_19835</name>
</gene>
<proteinExistence type="predicted"/>
<evidence type="ECO:0000313" key="7">
    <source>
        <dbReference type="Proteomes" id="UP001279660"/>
    </source>
</evidence>
<sequence length="207" mass="22161">MLQLGTLIAGGWAVSSVLKRTAPIGRDVANPEALAAIFDDRRSPASGPPTASLRLAAFTDYRCPACRRAFPAMEEAILSDGDVRVIYKDWPIFGPPSERAAQVALASAEQGIYPAVHKQLMIDSRTISDSVLQDIVEKAGGNWKRISAYLISHDQQIMAQLRANGAQALTLGLAGTPGYLAGSVLVVGAIDKADFLRLFARARSSRK</sequence>
<name>A0ABU4PQU1_9SPHN</name>
<keyword evidence="2" id="KW-0560">Oxidoreductase</keyword>
<reference evidence="6 7" key="1">
    <citation type="submission" date="2023-11" db="EMBL/GenBank/DDBJ databases">
        <title>MicrobeMod: A computational toolkit for identifying prokaryotic methylation and restriction-modification with nanopore sequencing.</title>
        <authorList>
            <person name="Crits-Christoph A."/>
            <person name="Kang S.C."/>
            <person name="Lee H."/>
            <person name="Ostrov N."/>
        </authorList>
    </citation>
    <scope>NUCLEOTIDE SEQUENCE [LARGE SCALE GENOMIC DNA]</scope>
    <source>
        <strain evidence="6 7">ATCC 14820</strain>
    </source>
</reference>
<dbReference type="Proteomes" id="UP001279660">
    <property type="component" value="Unassembled WGS sequence"/>
</dbReference>
<dbReference type="RefSeq" id="WP_126027421.1">
    <property type="nucleotide sequence ID" value="NZ_JAWXXV010000002.1"/>
</dbReference>
<evidence type="ECO:0000256" key="4">
    <source>
        <dbReference type="ARBA" id="ARBA00023284"/>
    </source>
</evidence>
<evidence type="ECO:0000256" key="2">
    <source>
        <dbReference type="ARBA" id="ARBA00023002"/>
    </source>
</evidence>
<organism evidence="6 7">
    <name type="scientific">Sphingomonas echinoides</name>
    <dbReference type="NCBI Taxonomy" id="59803"/>
    <lineage>
        <taxon>Bacteria</taxon>
        <taxon>Pseudomonadati</taxon>
        <taxon>Pseudomonadota</taxon>
        <taxon>Alphaproteobacteria</taxon>
        <taxon>Sphingomonadales</taxon>
        <taxon>Sphingomonadaceae</taxon>
        <taxon>Sphingomonas</taxon>
    </lineage>
</organism>
<dbReference type="EMBL" id="JAWXXV010000002">
    <property type="protein sequence ID" value="MDX5986511.1"/>
    <property type="molecule type" value="Genomic_DNA"/>
</dbReference>
<evidence type="ECO:0000256" key="3">
    <source>
        <dbReference type="ARBA" id="ARBA00023157"/>
    </source>
</evidence>
<evidence type="ECO:0000259" key="5">
    <source>
        <dbReference type="Pfam" id="PF01323"/>
    </source>
</evidence>
<dbReference type="InterPro" id="IPR001853">
    <property type="entry name" value="DSBA-like_thioredoxin_dom"/>
</dbReference>
<dbReference type="PANTHER" id="PTHR13887:SF14">
    <property type="entry name" value="DISULFIDE BOND FORMATION PROTEIN D"/>
    <property type="match status" value="1"/>
</dbReference>